<feature type="region of interest" description="Disordered" evidence="10">
    <location>
        <begin position="1"/>
        <end position="27"/>
    </location>
</feature>
<evidence type="ECO:0000256" key="2">
    <source>
        <dbReference type="ARBA" id="ARBA00010916"/>
    </source>
</evidence>
<evidence type="ECO:0000256" key="8">
    <source>
        <dbReference type="ARBA" id="ARBA00023242"/>
    </source>
</evidence>
<feature type="compositionally biased region" description="Low complexity" evidence="10">
    <location>
        <begin position="129"/>
        <end position="152"/>
    </location>
</feature>
<dbReference type="STRING" id="331657.A0A4U0XMD3"/>
<evidence type="ECO:0000256" key="4">
    <source>
        <dbReference type="ARBA" id="ARBA00022853"/>
    </source>
</evidence>
<evidence type="ECO:0000313" key="12">
    <source>
        <dbReference type="Proteomes" id="UP000308768"/>
    </source>
</evidence>
<keyword evidence="4 9" id="KW-0156">Chromatin regulator</keyword>
<dbReference type="EMBL" id="NAJN01000140">
    <property type="protein sequence ID" value="TKA78484.1"/>
    <property type="molecule type" value="Genomic_DNA"/>
</dbReference>
<dbReference type="AlphaFoldDB" id="A0A4U0XMD3"/>
<comment type="function">
    <text evidence="9">Component of the NuA4 histone acetyltransferase complex which is involved in transcriptional activation of selected genes principally by acetylation of nucleosomal histone H4 and H2A. The NuA4 complex is also involved in DNA repair.</text>
</comment>
<organism evidence="11 12">
    <name type="scientific">Cryomyces minteri</name>
    <dbReference type="NCBI Taxonomy" id="331657"/>
    <lineage>
        <taxon>Eukaryota</taxon>
        <taxon>Fungi</taxon>
        <taxon>Dikarya</taxon>
        <taxon>Ascomycota</taxon>
        <taxon>Pezizomycotina</taxon>
        <taxon>Dothideomycetes</taxon>
        <taxon>Dothideomycetes incertae sedis</taxon>
        <taxon>Cryomyces</taxon>
    </lineage>
</organism>
<evidence type="ECO:0000313" key="11">
    <source>
        <dbReference type="EMBL" id="TKA78484.1"/>
    </source>
</evidence>
<keyword evidence="7 9" id="KW-0804">Transcription</keyword>
<feature type="compositionally biased region" description="Low complexity" evidence="10">
    <location>
        <begin position="1"/>
        <end position="19"/>
    </location>
</feature>
<keyword evidence="9" id="KW-0234">DNA repair</keyword>
<dbReference type="PANTHER" id="PTHR13476">
    <property type="entry name" value="CHROMATIN MODIFICATION-RELATED PROTEIN MEAF6"/>
    <property type="match status" value="1"/>
</dbReference>
<comment type="subcellular location">
    <subcellularLocation>
        <location evidence="1 9">Nucleus</location>
    </subcellularLocation>
</comment>
<keyword evidence="12" id="KW-1185">Reference proteome</keyword>
<gene>
    <name evidence="11" type="ORF">B0A49_01474</name>
</gene>
<accession>A0A4U0XMD3</accession>
<protein>
    <recommendedName>
        <fullName evidence="3 9">Chromatin modification-related protein EAF6</fullName>
    </recommendedName>
</protein>
<keyword evidence="8 9" id="KW-0539">Nucleus</keyword>
<dbReference type="GO" id="GO:0005634">
    <property type="term" value="C:nucleus"/>
    <property type="evidence" value="ECO:0007669"/>
    <property type="project" value="UniProtKB-SubCell"/>
</dbReference>
<feature type="compositionally biased region" description="Gly residues" evidence="10">
    <location>
        <begin position="83"/>
        <end position="96"/>
    </location>
</feature>
<keyword evidence="6" id="KW-0175">Coiled coil</keyword>
<dbReference type="GO" id="GO:0006325">
    <property type="term" value="P:chromatin organization"/>
    <property type="evidence" value="ECO:0007669"/>
    <property type="project" value="UniProtKB-KW"/>
</dbReference>
<feature type="region of interest" description="Disordered" evidence="10">
    <location>
        <begin position="83"/>
        <end position="205"/>
    </location>
</feature>
<comment type="similarity">
    <text evidence="2 9">Belongs to the EAF6 family.</text>
</comment>
<evidence type="ECO:0000256" key="3">
    <source>
        <dbReference type="ARBA" id="ARBA00018504"/>
    </source>
</evidence>
<evidence type="ECO:0000256" key="7">
    <source>
        <dbReference type="ARBA" id="ARBA00023163"/>
    </source>
</evidence>
<evidence type="ECO:0000256" key="5">
    <source>
        <dbReference type="ARBA" id="ARBA00023015"/>
    </source>
</evidence>
<dbReference type="OrthoDB" id="440324at2759"/>
<dbReference type="InterPro" id="IPR015418">
    <property type="entry name" value="Eaf6"/>
</dbReference>
<dbReference type="GO" id="GO:0006281">
    <property type="term" value="P:DNA repair"/>
    <property type="evidence" value="ECO:0007669"/>
    <property type="project" value="UniProtKB-UniRule"/>
</dbReference>
<keyword evidence="5 9" id="KW-0805">Transcription regulation</keyword>
<evidence type="ECO:0000256" key="9">
    <source>
        <dbReference type="RuleBase" id="RU368022"/>
    </source>
</evidence>
<name>A0A4U0XMD3_9PEZI</name>
<comment type="subunit">
    <text evidence="9">Component of the NuA4 histone acetyltransferase complex.</text>
</comment>
<proteinExistence type="inferred from homology"/>
<dbReference type="Proteomes" id="UP000308768">
    <property type="component" value="Unassembled WGS sequence"/>
</dbReference>
<reference evidence="11 12" key="1">
    <citation type="submission" date="2017-03" db="EMBL/GenBank/DDBJ databases">
        <title>Genomes of endolithic fungi from Antarctica.</title>
        <authorList>
            <person name="Coleine C."/>
            <person name="Masonjones S."/>
            <person name="Stajich J.E."/>
        </authorList>
    </citation>
    <scope>NUCLEOTIDE SEQUENCE [LARGE SCALE GENOMIC DNA]</scope>
    <source>
        <strain evidence="11 12">CCFEE 5187</strain>
    </source>
</reference>
<evidence type="ECO:0000256" key="10">
    <source>
        <dbReference type="SAM" id="MobiDB-lite"/>
    </source>
</evidence>
<sequence>MAEPSVVPAGPSNAASSPSTQRGVPYHEKLRRDLRSSLQKKRDLDAQLATIEDSIYRTEGAYLDETAAGNIIKGFDNYIKGTSVGGAASGAGAAGGGRRKGGGSSEADRVFSRSSISFMRSLDSPAPPTTSASTTSTPSHAPTPTSSFAPPSVRESAHATPSSANGTSKTGTSTNKKKKAAEVLKDEDEEEGKPVKRGKISYGRD</sequence>
<evidence type="ECO:0000256" key="1">
    <source>
        <dbReference type="ARBA" id="ARBA00004123"/>
    </source>
</evidence>
<comment type="caution">
    <text evidence="11">The sequence shown here is derived from an EMBL/GenBank/DDBJ whole genome shotgun (WGS) entry which is preliminary data.</text>
</comment>
<dbReference type="Pfam" id="PF09340">
    <property type="entry name" value="NuA4"/>
    <property type="match status" value="1"/>
</dbReference>
<evidence type="ECO:0000256" key="6">
    <source>
        <dbReference type="ARBA" id="ARBA00023054"/>
    </source>
</evidence>
<keyword evidence="9" id="KW-0227">DNA damage</keyword>
<dbReference type="GO" id="GO:0035267">
    <property type="term" value="C:NuA4 histone acetyltransferase complex"/>
    <property type="evidence" value="ECO:0007669"/>
    <property type="project" value="UniProtKB-UniRule"/>
</dbReference>
<feature type="compositionally biased region" description="Low complexity" evidence="10">
    <location>
        <begin position="162"/>
        <end position="174"/>
    </location>
</feature>